<name>A0A2K9Z500_RHILE</name>
<evidence type="ECO:0000313" key="2">
    <source>
        <dbReference type="EMBL" id="AUW43260.1"/>
    </source>
</evidence>
<feature type="region of interest" description="Disordered" evidence="1">
    <location>
        <begin position="68"/>
        <end position="91"/>
    </location>
</feature>
<sequence>MRRFPEDDSKGINREHGEDYPVGTETVAAPATVSGLSIISGMASDWPSLKGLWPATANYRAGRRMKRQISASQETCRQSRSNQPGGDARKGTDMIDLLNLRRIPACIRLDWASCG</sequence>
<protein>
    <submittedName>
        <fullName evidence="2">Uncharacterized protein</fullName>
    </submittedName>
</protein>
<evidence type="ECO:0000313" key="3">
    <source>
        <dbReference type="Proteomes" id="UP000238523"/>
    </source>
</evidence>
<proteinExistence type="predicted"/>
<evidence type="ECO:0000256" key="1">
    <source>
        <dbReference type="SAM" id="MobiDB-lite"/>
    </source>
</evidence>
<feature type="region of interest" description="Disordered" evidence="1">
    <location>
        <begin position="1"/>
        <end position="25"/>
    </location>
</feature>
<accession>A0A2K9Z500</accession>
<feature type="compositionally biased region" description="Polar residues" evidence="1">
    <location>
        <begin position="69"/>
        <end position="84"/>
    </location>
</feature>
<dbReference type="EMBL" id="CP025012">
    <property type="protein sequence ID" value="AUW43260.1"/>
    <property type="molecule type" value="Genomic_DNA"/>
</dbReference>
<dbReference type="AlphaFoldDB" id="A0A2K9Z500"/>
<dbReference type="Proteomes" id="UP000238523">
    <property type="component" value="Chromosome"/>
</dbReference>
<gene>
    <name evidence="2" type="ORF">CUJ84_Chr002912</name>
</gene>
<reference evidence="2 3" key="1">
    <citation type="submission" date="2017-11" db="EMBL/GenBank/DDBJ databases">
        <title>Complete genome of Rhizobium leguminosarum Norway, an ineffective micro-symbiont.</title>
        <authorList>
            <person name="Hoffrichter A."/>
            <person name="Liang J."/>
            <person name="Brachmann A."/>
            <person name="Marin M."/>
        </authorList>
    </citation>
    <scope>NUCLEOTIDE SEQUENCE [LARGE SCALE GENOMIC DNA]</scope>
    <source>
        <strain evidence="2 3">Norway</strain>
    </source>
</reference>
<organism evidence="2 3">
    <name type="scientific">Rhizobium leguminosarum</name>
    <dbReference type="NCBI Taxonomy" id="384"/>
    <lineage>
        <taxon>Bacteria</taxon>
        <taxon>Pseudomonadati</taxon>
        <taxon>Pseudomonadota</taxon>
        <taxon>Alphaproteobacteria</taxon>
        <taxon>Hyphomicrobiales</taxon>
        <taxon>Rhizobiaceae</taxon>
        <taxon>Rhizobium/Agrobacterium group</taxon>
        <taxon>Rhizobium</taxon>
    </lineage>
</organism>
<feature type="compositionally biased region" description="Basic and acidic residues" evidence="1">
    <location>
        <begin position="1"/>
        <end position="19"/>
    </location>
</feature>